<evidence type="ECO:0000256" key="5">
    <source>
        <dbReference type="SAM" id="SignalP"/>
    </source>
</evidence>
<gene>
    <name evidence="7" type="ORF">GCM10023213_16040</name>
</gene>
<keyword evidence="3 4" id="KW-0408">Iron</keyword>
<keyword evidence="1 4" id="KW-0349">Heme</keyword>
<evidence type="ECO:0000256" key="4">
    <source>
        <dbReference type="PROSITE-ProRule" id="PRU00433"/>
    </source>
</evidence>
<dbReference type="InterPro" id="IPR010496">
    <property type="entry name" value="AL/BT2_dom"/>
</dbReference>
<evidence type="ECO:0000256" key="3">
    <source>
        <dbReference type="ARBA" id="ARBA00023004"/>
    </source>
</evidence>
<dbReference type="NCBIfam" id="TIGR02604">
    <property type="entry name" value="Piru_Ver_Nterm"/>
    <property type="match status" value="1"/>
</dbReference>
<dbReference type="Proteomes" id="UP001499852">
    <property type="component" value="Unassembled WGS sequence"/>
</dbReference>
<dbReference type="SUPFAM" id="SSF46626">
    <property type="entry name" value="Cytochrome c"/>
    <property type="match status" value="1"/>
</dbReference>
<dbReference type="SUPFAM" id="SSF50952">
    <property type="entry name" value="Soluble quinoprotein glucose dehydrogenase"/>
    <property type="match status" value="1"/>
</dbReference>
<dbReference type="InterPro" id="IPR036909">
    <property type="entry name" value="Cyt_c-like_dom_sf"/>
</dbReference>
<keyword evidence="2 4" id="KW-0479">Metal-binding</keyword>
<dbReference type="InterPro" id="IPR011042">
    <property type="entry name" value="6-blade_b-propeller_TolB-like"/>
</dbReference>
<feature type="domain" description="Cytochrome c" evidence="6">
    <location>
        <begin position="1056"/>
        <end position="1189"/>
    </location>
</feature>
<evidence type="ECO:0000313" key="8">
    <source>
        <dbReference type="Proteomes" id="UP001499852"/>
    </source>
</evidence>
<dbReference type="Pfam" id="PF23500">
    <property type="entry name" value="DUF7133"/>
    <property type="match status" value="1"/>
</dbReference>
<accession>A0ABP9P0H3</accession>
<dbReference type="Gene3D" id="2.120.10.30">
    <property type="entry name" value="TolB, C-terminal domain"/>
    <property type="match status" value="1"/>
</dbReference>
<dbReference type="PANTHER" id="PTHR33546:SF1">
    <property type="entry name" value="LARGE, MULTIFUNCTIONAL SECRETED PROTEIN"/>
    <property type="match status" value="1"/>
</dbReference>
<evidence type="ECO:0000256" key="2">
    <source>
        <dbReference type="ARBA" id="ARBA00022723"/>
    </source>
</evidence>
<dbReference type="Pfam" id="PF00034">
    <property type="entry name" value="Cytochrom_C"/>
    <property type="match status" value="1"/>
</dbReference>
<dbReference type="InterPro" id="IPR055557">
    <property type="entry name" value="DUF7133"/>
</dbReference>
<dbReference type="InterPro" id="IPR013427">
    <property type="entry name" value="Haem-bd_dom_put"/>
</dbReference>
<protein>
    <recommendedName>
        <fullName evidence="6">Cytochrome c domain-containing protein</fullName>
    </recommendedName>
</protein>
<dbReference type="InterPro" id="IPR011041">
    <property type="entry name" value="Quinoprot_gluc/sorb_DH_b-prop"/>
</dbReference>
<dbReference type="InterPro" id="IPR013428">
    <property type="entry name" value="Membrane-bound_put_N"/>
</dbReference>
<dbReference type="NCBIfam" id="TIGR02603">
    <property type="entry name" value="CxxCH_TIGR02603"/>
    <property type="match status" value="1"/>
</dbReference>
<dbReference type="EMBL" id="BAABIA010000003">
    <property type="protein sequence ID" value="GAA5138037.1"/>
    <property type="molecule type" value="Genomic_DNA"/>
</dbReference>
<dbReference type="Gene3D" id="2.60.120.560">
    <property type="entry name" value="Exo-inulinase, domain 1"/>
    <property type="match status" value="1"/>
</dbReference>
<dbReference type="Gene3D" id="1.10.760.10">
    <property type="entry name" value="Cytochrome c-like domain"/>
    <property type="match status" value="1"/>
</dbReference>
<comment type="caution">
    <text evidence="7">The sequence shown here is derived from an EMBL/GenBank/DDBJ whole genome shotgun (WGS) entry which is preliminary data.</text>
</comment>
<feature type="chain" id="PRO_5047358762" description="Cytochrome c domain-containing protein" evidence="5">
    <location>
        <begin position="20"/>
        <end position="1189"/>
    </location>
</feature>
<evidence type="ECO:0000256" key="1">
    <source>
        <dbReference type="ARBA" id="ARBA00022617"/>
    </source>
</evidence>
<feature type="signal peptide" evidence="5">
    <location>
        <begin position="1"/>
        <end position="19"/>
    </location>
</feature>
<dbReference type="Pfam" id="PF06439">
    <property type="entry name" value="3keto-disac_hyd"/>
    <property type="match status" value="1"/>
</dbReference>
<sequence length="1189" mass="130244">MMRSTLLCVLAFGSALFGAQPVTQKLDVLDLMKSGAVEYHINPKADFHDPADQVFQLKGNELHISGKGYGYMVTKESFKDYHLVVEFKWGAKTWGKRVDRARDNGILVHAYGPHGTVGDTWMASIEAQIIEGGIGDILVLSPKLADGTTLTTSVTAEIELDRDKEKRWKKGAPRQTVTTTSRINWEKRDEDWADKINFRGKDDPDSPVGEWNRMEVIAKGDTLQYFVNGLLVNEAFDCKPAEGRICIQTEAAEMIVRRYELHPLGQFKEKWNPIQASGGSDVSVRDGQTAALSPEESLKSIQLDGDYEAQLVAAEPLVLDPVEVTWDAQGRLYVADMRDYPLGPEPGKPALSRIQLLSDENGDGRMDKAVTFADHVDHVQGLLPYNGGLIATTRTQILFLKDTNGDGKADINEPLIKGFNPRHSQLQVSAPRWGLDNKVYFNNGLDAKEIYPDERGFVSSSETSAPSAGEKQRAGVPTLLSANVARFNFRWDPKTGKIEPTSGYGQYGGAFDDYGHHFFCSNRNPVMFAVMPYEAVMRNPHAGISQGHEDIAPPGAETRVYPLKITHTTADAHAGTNTACSGLGVYRGHLMPELKNNVFVPDPTGQLVTRYKVEPNGASLKATRVGDRTEFFRSSDEWSRPVNMTTGPDGAMYICDIYRRWIDHARFFPEEFVKTHDMRQGENEGRIWRIVKKGQKVPKIEAAPTEIEKLTAWLGHENAWQRETAQRLLVEQGKSVGGKAEVVGKNRETFFQILNQPDKDTASEAGVIEARASAISKAPEDVWVMRAVLSASSHSAGAVLNRVIEKGAVTKTYSAQRMDTLRALASAAAAGGEKGDFTSALKAVETQAGQLTWWKPAVLQGLAEGLPKSGGKLGAKTLAAFVSQPPAGQEKAAVEINALLTQVDAVMGDGKAPLDQRLAVMPLLAQRSWNKAEPVLRKLLAEGQPTELQTAALAVLKKYGADKASPLIYDLLPAAGPTVRRDLVTLLTSNAKTALDLFKRMEKGEFSPALVDVETRWRYQRGTGELRDLAVKLFGQPSEDRAAVIANYMDSTHAKGDAKKGQQVFAMICITCHKHGDLGVEVGPPLSDVKAKPPEALLSDILDPNRMVEARWCAYTIETQDGRALSGLISAESADSVTLKMMGGLSETIQRSQIKKMVSTDKSLMPPGLEGAINKEQMADLLAFLRGTN</sequence>
<keyword evidence="8" id="KW-1185">Reference proteome</keyword>
<evidence type="ECO:0000313" key="7">
    <source>
        <dbReference type="EMBL" id="GAA5138037.1"/>
    </source>
</evidence>
<dbReference type="PROSITE" id="PS51007">
    <property type="entry name" value="CYTC"/>
    <property type="match status" value="1"/>
</dbReference>
<dbReference type="RefSeq" id="WP_345735855.1">
    <property type="nucleotide sequence ID" value="NZ_BAABIA010000003.1"/>
</dbReference>
<reference evidence="8" key="1">
    <citation type="journal article" date="2019" name="Int. J. Syst. Evol. Microbiol.">
        <title>The Global Catalogue of Microorganisms (GCM) 10K type strain sequencing project: providing services to taxonomists for standard genome sequencing and annotation.</title>
        <authorList>
            <consortium name="The Broad Institute Genomics Platform"/>
            <consortium name="The Broad Institute Genome Sequencing Center for Infectious Disease"/>
            <person name="Wu L."/>
            <person name="Ma J."/>
        </authorList>
    </citation>
    <scope>NUCLEOTIDE SEQUENCE [LARGE SCALE GENOMIC DNA]</scope>
    <source>
        <strain evidence="8">JCM 18053</strain>
    </source>
</reference>
<dbReference type="InterPro" id="IPR009056">
    <property type="entry name" value="Cyt_c-like_dom"/>
</dbReference>
<name>A0ABP9P0H3_9BACT</name>
<dbReference type="PANTHER" id="PTHR33546">
    <property type="entry name" value="LARGE, MULTIFUNCTIONAL SECRETED PROTEIN-RELATED"/>
    <property type="match status" value="1"/>
</dbReference>
<keyword evidence="5" id="KW-0732">Signal</keyword>
<evidence type="ECO:0000259" key="6">
    <source>
        <dbReference type="PROSITE" id="PS51007"/>
    </source>
</evidence>
<organism evidence="7 8">
    <name type="scientific">Prosthecobacter algae</name>
    <dbReference type="NCBI Taxonomy" id="1144682"/>
    <lineage>
        <taxon>Bacteria</taxon>
        <taxon>Pseudomonadati</taxon>
        <taxon>Verrucomicrobiota</taxon>
        <taxon>Verrucomicrobiia</taxon>
        <taxon>Verrucomicrobiales</taxon>
        <taxon>Verrucomicrobiaceae</taxon>
        <taxon>Prosthecobacter</taxon>
    </lineage>
</organism>
<proteinExistence type="predicted"/>